<accession>A6JBI9</accession>
<name>A6JBI9_RAT</name>
<evidence type="ECO:0000256" key="1">
    <source>
        <dbReference type="SAM" id="Phobius"/>
    </source>
</evidence>
<reference evidence="3" key="1">
    <citation type="submission" date="2005-09" db="EMBL/GenBank/DDBJ databases">
        <authorList>
            <person name="Mural R.J."/>
            <person name="Li P.W."/>
            <person name="Adams M.D."/>
            <person name="Amanatides P.G."/>
            <person name="Baden-Tillson H."/>
            <person name="Barnstead M."/>
            <person name="Chin S.H."/>
            <person name="Dew I."/>
            <person name="Evans C.A."/>
            <person name="Ferriera S."/>
            <person name="Flanigan M."/>
            <person name="Fosler C."/>
            <person name="Glodek A."/>
            <person name="Gu Z."/>
            <person name="Holt R.A."/>
            <person name="Jennings D."/>
            <person name="Kraft C.L."/>
            <person name="Lu F."/>
            <person name="Nguyen T."/>
            <person name="Nusskern D.R."/>
            <person name="Pfannkoch C.M."/>
            <person name="Sitter C."/>
            <person name="Sutton G.G."/>
            <person name="Venter J.C."/>
            <person name="Wang Z."/>
            <person name="Woodage T."/>
            <person name="Zheng X.H."/>
            <person name="Zhong F."/>
        </authorList>
    </citation>
    <scope>NUCLEOTIDE SEQUENCE [LARGE SCALE GENOMIC DNA]</scope>
    <source>
        <strain>BN</strain>
        <strain evidence="3">Sprague-Dawley</strain>
    </source>
</reference>
<dbReference type="EMBL" id="CH473980">
    <property type="protein sequence ID" value="EDM08366.1"/>
    <property type="molecule type" value="Genomic_DNA"/>
</dbReference>
<keyword evidence="1" id="KW-1133">Transmembrane helix</keyword>
<evidence type="ECO:0000313" key="2">
    <source>
        <dbReference type="EMBL" id="EDM08366.1"/>
    </source>
</evidence>
<gene>
    <name evidence="2" type="ORF">rCG_24574</name>
</gene>
<dbReference type="AlphaFoldDB" id="A6JBI9"/>
<evidence type="ECO:0000313" key="3">
    <source>
        <dbReference type="Proteomes" id="UP000234681"/>
    </source>
</evidence>
<sequence length="66" mass="7850">MYSLATSWSFFVIYRSRFLQQRCCSSETYFLLPLCLLCVEFLMQGLCMLLMVTQTQGMRCFFSTKF</sequence>
<protein>
    <submittedName>
        <fullName evidence="2">RCG24574</fullName>
    </submittedName>
</protein>
<proteinExistence type="predicted"/>
<organism evidence="2 3">
    <name type="scientific">Rattus norvegicus</name>
    <name type="common">Rat</name>
    <dbReference type="NCBI Taxonomy" id="10116"/>
    <lineage>
        <taxon>Eukaryota</taxon>
        <taxon>Metazoa</taxon>
        <taxon>Chordata</taxon>
        <taxon>Craniata</taxon>
        <taxon>Vertebrata</taxon>
        <taxon>Euteleostomi</taxon>
        <taxon>Mammalia</taxon>
        <taxon>Eutheria</taxon>
        <taxon>Euarchontoglires</taxon>
        <taxon>Glires</taxon>
        <taxon>Rodentia</taxon>
        <taxon>Myomorpha</taxon>
        <taxon>Muroidea</taxon>
        <taxon>Muridae</taxon>
        <taxon>Murinae</taxon>
        <taxon>Rattus</taxon>
    </lineage>
</organism>
<dbReference type="Proteomes" id="UP000234681">
    <property type="component" value="Chromosome 1"/>
</dbReference>
<keyword evidence="1" id="KW-0812">Transmembrane</keyword>
<feature type="transmembrane region" description="Helical" evidence="1">
    <location>
        <begin position="30"/>
        <end position="52"/>
    </location>
</feature>
<keyword evidence="1" id="KW-0472">Membrane</keyword>